<evidence type="ECO:0000313" key="11">
    <source>
        <dbReference type="EMBL" id="MFC6008203.1"/>
    </source>
</evidence>
<dbReference type="Proteomes" id="UP001596189">
    <property type="component" value="Unassembled WGS sequence"/>
</dbReference>
<dbReference type="EMBL" id="JBHSRD010000004">
    <property type="protein sequence ID" value="MFC6008203.1"/>
    <property type="molecule type" value="Genomic_DNA"/>
</dbReference>
<keyword evidence="7 9" id="KW-1133">Transmembrane helix</keyword>
<keyword evidence="6 9" id="KW-0812">Transmembrane</keyword>
<dbReference type="RefSeq" id="WP_345715104.1">
    <property type="nucleotide sequence ID" value="NZ_BAABFP010000002.1"/>
</dbReference>
<keyword evidence="12" id="KW-1185">Reference proteome</keyword>
<feature type="transmembrane region" description="Helical" evidence="9">
    <location>
        <begin position="151"/>
        <end position="179"/>
    </location>
</feature>
<dbReference type="PANTHER" id="PTHR30413:SF8">
    <property type="entry name" value="TRANSPORT PERMEASE PROTEIN"/>
    <property type="match status" value="1"/>
</dbReference>
<accession>A0ABW1JHJ1</accession>
<keyword evidence="8 9" id="KW-0472">Membrane</keyword>
<reference evidence="12" key="1">
    <citation type="journal article" date="2019" name="Int. J. Syst. Evol. Microbiol.">
        <title>The Global Catalogue of Microorganisms (GCM) 10K type strain sequencing project: providing services to taxonomists for standard genome sequencing and annotation.</title>
        <authorList>
            <consortium name="The Broad Institute Genomics Platform"/>
            <consortium name="The Broad Institute Genome Sequencing Center for Infectious Disease"/>
            <person name="Wu L."/>
            <person name="Ma J."/>
        </authorList>
    </citation>
    <scope>NUCLEOTIDE SEQUENCE [LARGE SCALE GENOMIC DNA]</scope>
    <source>
        <strain evidence="12">KACC 14249</strain>
    </source>
</reference>
<comment type="caution">
    <text evidence="11">The sequence shown here is derived from an EMBL/GenBank/DDBJ whole genome shotgun (WGS) entry which is preliminary data.</text>
</comment>
<comment type="similarity">
    <text evidence="2 9">Belongs to the ABC-2 integral membrane protein family.</text>
</comment>
<evidence type="ECO:0000256" key="8">
    <source>
        <dbReference type="ARBA" id="ARBA00023136"/>
    </source>
</evidence>
<evidence type="ECO:0000259" key="10">
    <source>
        <dbReference type="PROSITE" id="PS51012"/>
    </source>
</evidence>
<dbReference type="PANTHER" id="PTHR30413">
    <property type="entry name" value="INNER MEMBRANE TRANSPORT PERMEASE"/>
    <property type="match status" value="1"/>
</dbReference>
<feature type="domain" description="ABC transmembrane type-2" evidence="10">
    <location>
        <begin position="41"/>
        <end position="263"/>
    </location>
</feature>
<sequence length="271" mass="30463">MFEQEVGMGLAGRARALWQHRRVLGLLIMRDLKVRYAGSVLGYFWTILDPLLMTGVYWFVFTVVFTRGSIGEEPYILFLVLGLLSWQWFSSSVTETSRALTSESRLVRSTRLPREIWVLKVVGSKGLEFLFSLPVVVIFMIAYRKPPAIEVLLFPLAIVMEAVLLTGIGLALAAATVLVRDLQRVVRIGLRVMFYLSPVIYSIQRIDIEAVRKLFALNPLTGIIELFRSALFPAVFAGWKIVGVSAAICVGSLFFGAWVFKRLESAVLKEL</sequence>
<dbReference type="PROSITE" id="PS51012">
    <property type="entry name" value="ABC_TM2"/>
    <property type="match status" value="1"/>
</dbReference>
<evidence type="ECO:0000256" key="3">
    <source>
        <dbReference type="ARBA" id="ARBA00022448"/>
    </source>
</evidence>
<dbReference type="InterPro" id="IPR047817">
    <property type="entry name" value="ABC2_TM_bact-type"/>
</dbReference>
<evidence type="ECO:0000256" key="5">
    <source>
        <dbReference type="ARBA" id="ARBA00022519"/>
    </source>
</evidence>
<keyword evidence="4 9" id="KW-1003">Cell membrane</keyword>
<evidence type="ECO:0000256" key="4">
    <source>
        <dbReference type="ARBA" id="ARBA00022475"/>
    </source>
</evidence>
<organism evidence="11 12">
    <name type="scientific">Angustibacter luteus</name>
    <dbReference type="NCBI Taxonomy" id="658456"/>
    <lineage>
        <taxon>Bacteria</taxon>
        <taxon>Bacillati</taxon>
        <taxon>Actinomycetota</taxon>
        <taxon>Actinomycetes</taxon>
        <taxon>Kineosporiales</taxon>
        <taxon>Kineosporiaceae</taxon>
    </lineage>
</organism>
<comment type="subcellular location">
    <subcellularLocation>
        <location evidence="1">Cell inner membrane</location>
        <topology evidence="1">Multi-pass membrane protein</topology>
    </subcellularLocation>
    <subcellularLocation>
        <location evidence="9">Cell membrane</location>
        <topology evidence="9">Multi-pass membrane protein</topology>
    </subcellularLocation>
</comment>
<evidence type="ECO:0000256" key="2">
    <source>
        <dbReference type="ARBA" id="ARBA00007783"/>
    </source>
</evidence>
<evidence type="ECO:0000313" key="12">
    <source>
        <dbReference type="Proteomes" id="UP001596189"/>
    </source>
</evidence>
<dbReference type="InterPro" id="IPR013525">
    <property type="entry name" value="ABC2_TM"/>
</dbReference>
<feature type="transmembrane region" description="Helical" evidence="9">
    <location>
        <begin position="241"/>
        <end position="260"/>
    </location>
</feature>
<name>A0ABW1JHJ1_9ACTN</name>
<evidence type="ECO:0000256" key="1">
    <source>
        <dbReference type="ARBA" id="ARBA00004429"/>
    </source>
</evidence>
<proteinExistence type="inferred from homology"/>
<feature type="transmembrane region" description="Helical" evidence="9">
    <location>
        <begin position="215"/>
        <end position="235"/>
    </location>
</feature>
<gene>
    <name evidence="11" type="ORF">ACFQDO_13790</name>
</gene>
<evidence type="ECO:0000256" key="6">
    <source>
        <dbReference type="ARBA" id="ARBA00022692"/>
    </source>
</evidence>
<keyword evidence="5" id="KW-0997">Cell inner membrane</keyword>
<keyword evidence="3 9" id="KW-0813">Transport</keyword>
<feature type="transmembrane region" description="Helical" evidence="9">
    <location>
        <begin position="73"/>
        <end position="89"/>
    </location>
</feature>
<protein>
    <recommendedName>
        <fullName evidence="9">Transport permease protein</fullName>
    </recommendedName>
</protein>
<dbReference type="Pfam" id="PF01061">
    <property type="entry name" value="ABC2_membrane"/>
    <property type="match status" value="1"/>
</dbReference>
<evidence type="ECO:0000256" key="9">
    <source>
        <dbReference type="RuleBase" id="RU361157"/>
    </source>
</evidence>
<evidence type="ECO:0000256" key="7">
    <source>
        <dbReference type="ARBA" id="ARBA00022989"/>
    </source>
</evidence>
<feature type="transmembrane region" description="Helical" evidence="9">
    <location>
        <begin position="126"/>
        <end position="144"/>
    </location>
</feature>
<feature type="transmembrane region" description="Helical" evidence="9">
    <location>
        <begin position="43"/>
        <end position="66"/>
    </location>
</feature>